<evidence type="ECO:0000313" key="10">
    <source>
        <dbReference type="Proteomes" id="UP000176420"/>
    </source>
</evidence>
<dbReference type="GO" id="GO:0006412">
    <property type="term" value="P:translation"/>
    <property type="evidence" value="ECO:0007669"/>
    <property type="project" value="UniProtKB-UniRule"/>
</dbReference>
<dbReference type="AlphaFoldDB" id="A0A1G2BH57"/>
<name>A0A1G2BH57_9BACT</name>
<comment type="similarity">
    <text evidence="1 7">Belongs to the bacterial ribosomal protein bS20 family.</text>
</comment>
<sequence length="88" mass="10013">MPNIESAKKALRQNKKRTILNLTKKRKIKELVKKLEKSLVASEKSAGEKLLQQLHKALDKAGKTNTIHPNKASRLKSRAQKKFNALKK</sequence>
<dbReference type="PANTHER" id="PTHR33398:SF1">
    <property type="entry name" value="SMALL RIBOSOMAL SUBUNIT PROTEIN BS20C"/>
    <property type="match status" value="1"/>
</dbReference>
<dbReference type="Gene3D" id="1.20.58.110">
    <property type="entry name" value="Ribosomal protein S20"/>
    <property type="match status" value="1"/>
</dbReference>
<evidence type="ECO:0000256" key="7">
    <source>
        <dbReference type="HAMAP-Rule" id="MF_00500"/>
    </source>
</evidence>
<evidence type="ECO:0000256" key="5">
    <source>
        <dbReference type="ARBA" id="ARBA00023274"/>
    </source>
</evidence>
<evidence type="ECO:0000256" key="1">
    <source>
        <dbReference type="ARBA" id="ARBA00007634"/>
    </source>
</evidence>
<dbReference type="GO" id="GO:0003735">
    <property type="term" value="F:structural constituent of ribosome"/>
    <property type="evidence" value="ECO:0007669"/>
    <property type="project" value="InterPro"/>
</dbReference>
<feature type="compositionally biased region" description="Basic residues" evidence="8">
    <location>
        <begin position="71"/>
        <end position="88"/>
    </location>
</feature>
<dbReference type="InterPro" id="IPR036510">
    <property type="entry name" value="Ribosomal_bS20_sf"/>
</dbReference>
<dbReference type="HAMAP" id="MF_00500">
    <property type="entry name" value="Ribosomal_bS20"/>
    <property type="match status" value="1"/>
</dbReference>
<keyword evidence="5 7" id="KW-0687">Ribonucleoprotein</keyword>
<evidence type="ECO:0000256" key="6">
    <source>
        <dbReference type="ARBA" id="ARBA00035136"/>
    </source>
</evidence>
<evidence type="ECO:0000256" key="8">
    <source>
        <dbReference type="SAM" id="MobiDB-lite"/>
    </source>
</evidence>
<comment type="caution">
    <text evidence="9">The sequence shown here is derived from an EMBL/GenBank/DDBJ whole genome shotgun (WGS) entry which is preliminary data.</text>
</comment>
<dbReference type="SUPFAM" id="SSF46992">
    <property type="entry name" value="Ribosomal protein S20"/>
    <property type="match status" value="1"/>
</dbReference>
<keyword evidence="4 7" id="KW-0689">Ribosomal protein</keyword>
<accession>A0A1G2BH57</accession>
<dbReference type="EMBL" id="MHKI01000005">
    <property type="protein sequence ID" value="OGY88016.1"/>
    <property type="molecule type" value="Genomic_DNA"/>
</dbReference>
<feature type="region of interest" description="Disordered" evidence="8">
    <location>
        <begin position="59"/>
        <end position="88"/>
    </location>
</feature>
<gene>
    <name evidence="7" type="primary">rpsT</name>
    <name evidence="9" type="ORF">A2319_02220</name>
</gene>
<comment type="function">
    <text evidence="7">Binds directly to 16S ribosomal RNA.</text>
</comment>
<dbReference type="NCBIfam" id="TIGR00029">
    <property type="entry name" value="S20"/>
    <property type="match status" value="1"/>
</dbReference>
<proteinExistence type="inferred from homology"/>
<dbReference type="PANTHER" id="PTHR33398">
    <property type="entry name" value="30S RIBOSOMAL PROTEIN S20"/>
    <property type="match status" value="1"/>
</dbReference>
<organism evidence="9 10">
    <name type="scientific">Candidatus Kerfeldbacteria bacterium RIFOXYB2_FULL_38_14</name>
    <dbReference type="NCBI Taxonomy" id="1798547"/>
    <lineage>
        <taxon>Bacteria</taxon>
        <taxon>Candidatus Kerfeldiibacteriota</taxon>
    </lineage>
</organism>
<protein>
    <recommendedName>
        <fullName evidence="6 7">Small ribosomal subunit protein bS20</fullName>
    </recommendedName>
</protein>
<dbReference type="Proteomes" id="UP000176420">
    <property type="component" value="Unassembled WGS sequence"/>
</dbReference>
<evidence type="ECO:0000256" key="3">
    <source>
        <dbReference type="ARBA" id="ARBA00022884"/>
    </source>
</evidence>
<dbReference type="GO" id="GO:0070181">
    <property type="term" value="F:small ribosomal subunit rRNA binding"/>
    <property type="evidence" value="ECO:0007669"/>
    <property type="project" value="TreeGrafter"/>
</dbReference>
<evidence type="ECO:0000256" key="2">
    <source>
        <dbReference type="ARBA" id="ARBA00022730"/>
    </source>
</evidence>
<evidence type="ECO:0000256" key="4">
    <source>
        <dbReference type="ARBA" id="ARBA00022980"/>
    </source>
</evidence>
<evidence type="ECO:0000313" key="9">
    <source>
        <dbReference type="EMBL" id="OGY88016.1"/>
    </source>
</evidence>
<dbReference type="InterPro" id="IPR002583">
    <property type="entry name" value="Ribosomal_bS20"/>
</dbReference>
<dbReference type="GO" id="GO:0015935">
    <property type="term" value="C:small ribosomal subunit"/>
    <property type="evidence" value="ECO:0007669"/>
    <property type="project" value="TreeGrafter"/>
</dbReference>
<keyword evidence="3 7" id="KW-0694">RNA-binding</keyword>
<keyword evidence="2 7" id="KW-0699">rRNA-binding</keyword>
<dbReference type="Pfam" id="PF01649">
    <property type="entry name" value="Ribosomal_S20p"/>
    <property type="match status" value="1"/>
</dbReference>
<reference evidence="9 10" key="1">
    <citation type="journal article" date="2016" name="Nat. Commun.">
        <title>Thousands of microbial genomes shed light on interconnected biogeochemical processes in an aquifer system.</title>
        <authorList>
            <person name="Anantharaman K."/>
            <person name="Brown C.T."/>
            <person name="Hug L.A."/>
            <person name="Sharon I."/>
            <person name="Castelle C.J."/>
            <person name="Probst A.J."/>
            <person name="Thomas B.C."/>
            <person name="Singh A."/>
            <person name="Wilkins M.J."/>
            <person name="Karaoz U."/>
            <person name="Brodie E.L."/>
            <person name="Williams K.H."/>
            <person name="Hubbard S.S."/>
            <person name="Banfield J.F."/>
        </authorList>
    </citation>
    <scope>NUCLEOTIDE SEQUENCE [LARGE SCALE GENOMIC DNA]</scope>
</reference>